<keyword evidence="3" id="KW-1185">Reference proteome</keyword>
<gene>
    <name evidence="2" type="ORF">FPOA_04657</name>
</gene>
<evidence type="ECO:0000313" key="3">
    <source>
        <dbReference type="Proteomes" id="UP000091967"/>
    </source>
</evidence>
<evidence type="ECO:0000313" key="2">
    <source>
        <dbReference type="EMBL" id="OBS24109.1"/>
    </source>
</evidence>
<dbReference type="EMBL" id="LYXU01000002">
    <property type="protein sequence ID" value="OBS24109.1"/>
    <property type="molecule type" value="Genomic_DNA"/>
</dbReference>
<feature type="compositionally biased region" description="Low complexity" evidence="1">
    <location>
        <begin position="11"/>
        <end position="28"/>
    </location>
</feature>
<organism evidence="2 3">
    <name type="scientific">Fusarium poae</name>
    <dbReference type="NCBI Taxonomy" id="36050"/>
    <lineage>
        <taxon>Eukaryota</taxon>
        <taxon>Fungi</taxon>
        <taxon>Dikarya</taxon>
        <taxon>Ascomycota</taxon>
        <taxon>Pezizomycotina</taxon>
        <taxon>Sordariomycetes</taxon>
        <taxon>Hypocreomycetidae</taxon>
        <taxon>Hypocreales</taxon>
        <taxon>Nectriaceae</taxon>
        <taxon>Fusarium</taxon>
    </lineage>
</organism>
<protein>
    <submittedName>
        <fullName evidence="2">Uncharacterized protein</fullName>
    </submittedName>
</protein>
<dbReference type="Proteomes" id="UP000091967">
    <property type="component" value="Unassembled WGS sequence"/>
</dbReference>
<name>A0A1B8AU98_FUSPO</name>
<accession>A0A1B8AU98</accession>
<proteinExistence type="predicted"/>
<comment type="caution">
    <text evidence="2">The sequence shown here is derived from an EMBL/GenBank/DDBJ whole genome shotgun (WGS) entry which is preliminary data.</text>
</comment>
<reference evidence="2 3" key="1">
    <citation type="submission" date="2016-06" db="EMBL/GenBank/DDBJ databases">
        <title>Living apart together: crosstalk between the core and supernumerary genomes in a fungal plant pathogen.</title>
        <authorList>
            <person name="Vanheule A."/>
            <person name="Audenaert K."/>
            <person name="Warris S."/>
            <person name="Van De Geest H."/>
            <person name="Schijlen E."/>
            <person name="Hofte M."/>
            <person name="De Saeger S."/>
            <person name="Haesaert G."/>
            <person name="Waalwijk C."/>
            <person name="Van Der Lee T."/>
        </authorList>
    </citation>
    <scope>NUCLEOTIDE SEQUENCE [LARGE SCALE GENOMIC DNA]</scope>
    <source>
        <strain evidence="2 3">2516</strain>
    </source>
</reference>
<sequence>MNGTQSPDAQKALNANSNGSNSNNSSLAAKKRKKDLKPIITMEGANQTDGSTSPLLLFIPSWFWQTSASLENSMVAHCSARRIETAQTKSAWYTQVICGRWPFARATASPTSFGAHWYLRLSIHTEYEDFAMDMNLGSQLAYVWRVAKINGGSNNGNIIHPVWVSKRHSTKHNVACCITSENSSEAS</sequence>
<dbReference type="AlphaFoldDB" id="A0A1B8AU98"/>
<evidence type="ECO:0000256" key="1">
    <source>
        <dbReference type="SAM" id="MobiDB-lite"/>
    </source>
</evidence>
<feature type="region of interest" description="Disordered" evidence="1">
    <location>
        <begin position="1"/>
        <end position="30"/>
    </location>
</feature>